<sequence>MTDTQLPWLSLLLLGAAHGVNPAMGWLFAVGRGLQTRDRRAVWRALGPLAVGHALAIAVAVLLAVSLRQVLPLRGLRWVVAAALLAVGVDGLVRHRHVRLGGMRVNARELATWSFLMASAHGAGLMVLPFVLGAAAPAPGGMHHHHTAPVLAAGAGSAGAIGVTAPLVHTLGYLAATLVLAVVVYEKVGLRILRRAWINLNAIWSAALIVAAVAAIAM</sequence>
<keyword evidence="1" id="KW-0472">Membrane</keyword>
<feature type="transmembrane region" description="Helical" evidence="1">
    <location>
        <begin position="6"/>
        <end position="29"/>
    </location>
</feature>
<name>A0AA37QCK4_9BACT</name>
<accession>A0AA37QCK4</accession>
<evidence type="ECO:0000313" key="2">
    <source>
        <dbReference type="EMBL" id="GLC27812.1"/>
    </source>
</evidence>
<feature type="transmembrane region" description="Helical" evidence="1">
    <location>
        <begin position="113"/>
        <end position="138"/>
    </location>
</feature>
<proteinExistence type="predicted"/>
<evidence type="ECO:0000313" key="3">
    <source>
        <dbReference type="Proteomes" id="UP001161325"/>
    </source>
</evidence>
<feature type="transmembrane region" description="Helical" evidence="1">
    <location>
        <begin position="41"/>
        <end position="63"/>
    </location>
</feature>
<feature type="transmembrane region" description="Helical" evidence="1">
    <location>
        <begin position="75"/>
        <end position="93"/>
    </location>
</feature>
<keyword evidence="3" id="KW-1185">Reference proteome</keyword>
<feature type="transmembrane region" description="Helical" evidence="1">
    <location>
        <begin position="197"/>
        <end position="217"/>
    </location>
</feature>
<dbReference type="RefSeq" id="WP_284352242.1">
    <property type="nucleotide sequence ID" value="NZ_BRXS01000007.1"/>
</dbReference>
<protein>
    <submittedName>
        <fullName evidence="2">Uncharacterized protein</fullName>
    </submittedName>
</protein>
<comment type="caution">
    <text evidence="2">The sequence shown here is derived from an EMBL/GenBank/DDBJ whole genome shotgun (WGS) entry which is preliminary data.</text>
</comment>
<gene>
    <name evidence="2" type="ORF">rosag_43250</name>
</gene>
<organism evidence="2 3">
    <name type="scientific">Roseisolibacter agri</name>
    <dbReference type="NCBI Taxonomy" id="2014610"/>
    <lineage>
        <taxon>Bacteria</taxon>
        <taxon>Pseudomonadati</taxon>
        <taxon>Gemmatimonadota</taxon>
        <taxon>Gemmatimonadia</taxon>
        <taxon>Gemmatimonadales</taxon>
        <taxon>Gemmatimonadaceae</taxon>
        <taxon>Roseisolibacter</taxon>
    </lineage>
</organism>
<keyword evidence="1" id="KW-1133">Transmembrane helix</keyword>
<dbReference type="Proteomes" id="UP001161325">
    <property type="component" value="Unassembled WGS sequence"/>
</dbReference>
<keyword evidence="1" id="KW-0812">Transmembrane</keyword>
<dbReference type="AlphaFoldDB" id="A0AA37QCK4"/>
<feature type="transmembrane region" description="Helical" evidence="1">
    <location>
        <begin position="158"/>
        <end position="185"/>
    </location>
</feature>
<evidence type="ECO:0000256" key="1">
    <source>
        <dbReference type="SAM" id="Phobius"/>
    </source>
</evidence>
<reference evidence="2" key="1">
    <citation type="submission" date="2022-08" db="EMBL/GenBank/DDBJ databases">
        <title>Draft genome sequencing of Roseisolibacter agri AW1220.</title>
        <authorList>
            <person name="Tobiishi Y."/>
            <person name="Tonouchi A."/>
        </authorList>
    </citation>
    <scope>NUCLEOTIDE SEQUENCE</scope>
    <source>
        <strain evidence="2">AW1220</strain>
    </source>
</reference>
<dbReference type="EMBL" id="BRXS01000007">
    <property type="protein sequence ID" value="GLC27812.1"/>
    <property type="molecule type" value="Genomic_DNA"/>
</dbReference>